<gene>
    <name evidence="2" type="ORF">TTHERM_00475090</name>
</gene>
<feature type="region of interest" description="Disordered" evidence="1">
    <location>
        <begin position="97"/>
        <end position="146"/>
    </location>
</feature>
<dbReference type="EMBL" id="GG662472">
    <property type="protein sequence ID" value="EAS03746.1"/>
    <property type="molecule type" value="Genomic_DNA"/>
</dbReference>
<feature type="compositionally biased region" description="Polar residues" evidence="1">
    <location>
        <begin position="130"/>
        <end position="146"/>
    </location>
</feature>
<evidence type="ECO:0000313" key="2">
    <source>
        <dbReference type="EMBL" id="EAS03746.1"/>
    </source>
</evidence>
<dbReference type="RefSeq" id="XP_001023991.1">
    <property type="nucleotide sequence ID" value="XM_001023991.1"/>
</dbReference>
<reference evidence="3" key="1">
    <citation type="journal article" date="2006" name="PLoS Biol.">
        <title>Macronuclear genome sequence of the ciliate Tetrahymena thermophila, a model eukaryote.</title>
        <authorList>
            <person name="Eisen J.A."/>
            <person name="Coyne R.S."/>
            <person name="Wu M."/>
            <person name="Wu D."/>
            <person name="Thiagarajan M."/>
            <person name="Wortman J.R."/>
            <person name="Badger J.H."/>
            <person name="Ren Q."/>
            <person name="Amedeo P."/>
            <person name="Jones K.M."/>
            <person name="Tallon L.J."/>
            <person name="Delcher A.L."/>
            <person name="Salzberg S.L."/>
            <person name="Silva J.C."/>
            <person name="Haas B.J."/>
            <person name="Majoros W.H."/>
            <person name="Farzad M."/>
            <person name="Carlton J.M."/>
            <person name="Smith R.K. Jr."/>
            <person name="Garg J."/>
            <person name="Pearlman R.E."/>
            <person name="Karrer K.M."/>
            <person name="Sun L."/>
            <person name="Manning G."/>
            <person name="Elde N.C."/>
            <person name="Turkewitz A.P."/>
            <person name="Asai D.J."/>
            <person name="Wilkes D.E."/>
            <person name="Wang Y."/>
            <person name="Cai H."/>
            <person name="Collins K."/>
            <person name="Stewart B.A."/>
            <person name="Lee S.R."/>
            <person name="Wilamowska K."/>
            <person name="Weinberg Z."/>
            <person name="Ruzzo W.L."/>
            <person name="Wloga D."/>
            <person name="Gaertig J."/>
            <person name="Frankel J."/>
            <person name="Tsao C.-C."/>
            <person name="Gorovsky M.A."/>
            <person name="Keeling P.J."/>
            <person name="Waller R.F."/>
            <person name="Patron N.J."/>
            <person name="Cherry J.M."/>
            <person name="Stover N.A."/>
            <person name="Krieger C.J."/>
            <person name="del Toro C."/>
            <person name="Ryder H.F."/>
            <person name="Williamson S.C."/>
            <person name="Barbeau R.A."/>
            <person name="Hamilton E.P."/>
            <person name="Orias E."/>
        </authorList>
    </citation>
    <scope>NUCLEOTIDE SEQUENCE [LARGE SCALE GENOMIC DNA]</scope>
    <source>
        <strain evidence="3">SB210</strain>
    </source>
</reference>
<feature type="compositionally biased region" description="Low complexity" evidence="1">
    <location>
        <begin position="113"/>
        <end position="123"/>
    </location>
</feature>
<evidence type="ECO:0000313" key="3">
    <source>
        <dbReference type="Proteomes" id="UP000009168"/>
    </source>
</evidence>
<dbReference type="GeneID" id="7829505"/>
<proteinExistence type="predicted"/>
<dbReference type="KEGG" id="tet:TTHERM_00475090"/>
<dbReference type="HOGENOM" id="CLU_699243_0_0_1"/>
<dbReference type="AlphaFoldDB" id="I7MHY4"/>
<protein>
    <submittedName>
        <fullName evidence="2">Uncharacterized protein</fullName>
    </submittedName>
</protein>
<keyword evidence="3" id="KW-1185">Reference proteome</keyword>
<dbReference type="Proteomes" id="UP000009168">
    <property type="component" value="Unassembled WGS sequence"/>
</dbReference>
<name>I7MHY4_TETTS</name>
<accession>I7MHY4</accession>
<dbReference type="InParanoid" id="I7MHY4"/>
<organism evidence="2 3">
    <name type="scientific">Tetrahymena thermophila (strain SB210)</name>
    <dbReference type="NCBI Taxonomy" id="312017"/>
    <lineage>
        <taxon>Eukaryota</taxon>
        <taxon>Sar</taxon>
        <taxon>Alveolata</taxon>
        <taxon>Ciliophora</taxon>
        <taxon>Intramacronucleata</taxon>
        <taxon>Oligohymenophorea</taxon>
        <taxon>Hymenostomatida</taxon>
        <taxon>Tetrahymenina</taxon>
        <taxon>Tetrahymenidae</taxon>
        <taxon>Tetrahymena</taxon>
    </lineage>
</organism>
<evidence type="ECO:0000256" key="1">
    <source>
        <dbReference type="SAM" id="MobiDB-lite"/>
    </source>
</evidence>
<sequence>MGNNCNCIGKTFDENVCQTQDSNGSVRIQAYPNRKIFDDHLSSRRFTLEPIKSSSSIAQLRSESTKRSANVHNHENFSLATEAVTVQSGQQNPITFSIFQSSPPRRQNEHTKSINSNCSPINSNRKRSSKIFSNPQSTAIQTPCSSRNQTIHENYTPNIQTQDKILLDVNHNHLAPPNLEKAEWSLSPVISPRSKFFSNKAAPIQKTFDGVQCDMSEVIDFKQQQADQNDNKSSFTTNVFEIEFTQNSELEIAFKELENKQKFTLNHFAKITELTLEDDEEDTSRAKEQKLYTSTIREQTSLTYSDSSICNISSLTPEQMQIVKSKYQQFESSNSDKSTQIFDNQSYNYAIKIINSRDQVFSPQRLSTVRASDSILSETIKRNSNPKNNSNLVIA</sequence>